<name>A0A4Q4THF5_9PEZI</name>
<dbReference type="STRING" id="155417.A0A4Q4THF5"/>
<proteinExistence type="predicted"/>
<dbReference type="SUPFAM" id="SSF51430">
    <property type="entry name" value="NAD(P)-linked oxidoreductase"/>
    <property type="match status" value="1"/>
</dbReference>
<evidence type="ECO:0000313" key="4">
    <source>
        <dbReference type="Proteomes" id="UP000293360"/>
    </source>
</evidence>
<evidence type="ECO:0000313" key="3">
    <source>
        <dbReference type="EMBL" id="RYP04743.1"/>
    </source>
</evidence>
<dbReference type="PANTHER" id="PTHR43625:SF78">
    <property type="entry name" value="PYRIDOXAL REDUCTASE-RELATED"/>
    <property type="match status" value="1"/>
</dbReference>
<dbReference type="PANTHER" id="PTHR43625">
    <property type="entry name" value="AFLATOXIN B1 ALDEHYDE REDUCTASE"/>
    <property type="match status" value="1"/>
</dbReference>
<dbReference type="GO" id="GO:0005737">
    <property type="term" value="C:cytoplasm"/>
    <property type="evidence" value="ECO:0007669"/>
    <property type="project" value="TreeGrafter"/>
</dbReference>
<dbReference type="InterPro" id="IPR050791">
    <property type="entry name" value="Aldo-Keto_reductase"/>
</dbReference>
<dbReference type="InterPro" id="IPR023210">
    <property type="entry name" value="NADP_OxRdtase_dom"/>
</dbReference>
<accession>A0A4Q4THF5</accession>
<keyword evidence="4" id="KW-1185">Reference proteome</keyword>
<dbReference type="CDD" id="cd19077">
    <property type="entry name" value="AKR_AKR8A1-2"/>
    <property type="match status" value="1"/>
</dbReference>
<dbReference type="EMBL" id="QJNU01000199">
    <property type="protein sequence ID" value="RYP04743.1"/>
    <property type="molecule type" value="Genomic_DNA"/>
</dbReference>
<dbReference type="Gene3D" id="3.20.20.100">
    <property type="entry name" value="NADP-dependent oxidoreductase domain"/>
    <property type="match status" value="1"/>
</dbReference>
<dbReference type="AlphaFoldDB" id="A0A4Q4THF5"/>
<sequence length="332" mass="35558">MASNNNPLSAGPIGFGLMGMTWRAKQTPDEQAFAAMKAAVANGATFWSSADFYGTSDPLAGVKLLRRYFETYPEDAAKVKIFIKGCADPATLAPTNDREGVRASVEKCVAVFGDVKKIDIFGPSRQNPGMPLEETMGELKALVAEGKIGGVGLSEVGAETIKKAHAICPLSLVEVEFSLWSTDILTNGVAATAKSLNIPIVAYSPLGRGFLTGQLKSVKDIPEGDIRAYFDRFQPENFDKNLELVDKLTAFAQNKGVTPPQLALAWVLANSNSASCGTIIPIPGATTSERVEENTKIATLSPNEKEQLDAILNSVQIVGGRYNKQLEMTLWG</sequence>
<keyword evidence="1" id="KW-0560">Oxidoreductase</keyword>
<reference evidence="3 4" key="1">
    <citation type="submission" date="2018-06" db="EMBL/GenBank/DDBJ databases">
        <title>Complete Genomes of Monosporascus.</title>
        <authorList>
            <person name="Robinson A.J."/>
            <person name="Natvig D.O."/>
        </authorList>
    </citation>
    <scope>NUCLEOTIDE SEQUENCE [LARGE SCALE GENOMIC DNA]</scope>
    <source>
        <strain evidence="3 4">CBS 110550</strain>
    </source>
</reference>
<feature type="domain" description="NADP-dependent oxidoreductase" evidence="2">
    <location>
        <begin position="12"/>
        <end position="312"/>
    </location>
</feature>
<dbReference type="OrthoDB" id="37537at2759"/>
<protein>
    <recommendedName>
        <fullName evidence="2">NADP-dependent oxidoreductase domain-containing protein</fullName>
    </recommendedName>
</protein>
<dbReference type="GO" id="GO:0016491">
    <property type="term" value="F:oxidoreductase activity"/>
    <property type="evidence" value="ECO:0007669"/>
    <property type="project" value="UniProtKB-KW"/>
</dbReference>
<dbReference type="InterPro" id="IPR036812">
    <property type="entry name" value="NAD(P)_OxRdtase_dom_sf"/>
</dbReference>
<dbReference type="Pfam" id="PF00248">
    <property type="entry name" value="Aldo_ket_red"/>
    <property type="match status" value="1"/>
</dbReference>
<gene>
    <name evidence="3" type="ORF">DL764_004250</name>
</gene>
<dbReference type="Proteomes" id="UP000293360">
    <property type="component" value="Unassembled WGS sequence"/>
</dbReference>
<organism evidence="3 4">
    <name type="scientific">Monosporascus ibericus</name>
    <dbReference type="NCBI Taxonomy" id="155417"/>
    <lineage>
        <taxon>Eukaryota</taxon>
        <taxon>Fungi</taxon>
        <taxon>Dikarya</taxon>
        <taxon>Ascomycota</taxon>
        <taxon>Pezizomycotina</taxon>
        <taxon>Sordariomycetes</taxon>
        <taxon>Xylariomycetidae</taxon>
        <taxon>Xylariales</taxon>
        <taxon>Xylariales incertae sedis</taxon>
        <taxon>Monosporascus</taxon>
    </lineage>
</organism>
<comment type="caution">
    <text evidence="3">The sequence shown here is derived from an EMBL/GenBank/DDBJ whole genome shotgun (WGS) entry which is preliminary data.</text>
</comment>
<evidence type="ECO:0000259" key="2">
    <source>
        <dbReference type="Pfam" id="PF00248"/>
    </source>
</evidence>
<evidence type="ECO:0000256" key="1">
    <source>
        <dbReference type="ARBA" id="ARBA00023002"/>
    </source>
</evidence>